<dbReference type="SUPFAM" id="SSF51261">
    <property type="entry name" value="Duplicated hybrid motif"/>
    <property type="match status" value="1"/>
</dbReference>
<accession>A0ABU7RNT0</accession>
<keyword evidence="1" id="KW-0732">Signal</keyword>
<proteinExistence type="predicted"/>
<sequence length="484" mass="50708">MGRRLSIRAVLTSALASTLVVGAMVVPAEAAGPRPFFQAPFQCGSRVKFGTYPGHGDYEIDMIVGEGTPVLAAAAGRAYRGHSTTGGYQVSILHGNGWRTLYLHLKANTYQFNDGDWVAQGQRVASSGNTGTKTSGPHLHFEQQNQFDGSWRAVHAWFNGRASDITDDARANSYYETSQNGCAPAPPPQALQVSAVHADTVSHTVRTHDGAWDEWGAVESQAGALSDVHGMASAVVNGELHLVAAHGDGISHTIRHANARWEPWRSVETPAGNLPRLTGLTAVATGVDLQVVAVHGDEILHTARYGRTAAWEPWRSVETATGGDLSGVTEVAAASVSNELQLVVVHGAGVSHTVRRISGQWTGWGDVERAAGALGTVTAVTAAGTGADLQIVVVDGDQLKHAARHGSNGGWLAWGNVESQAGSVGGITGVAAASVNNEFQLLVANGDRLSHTVRHVNARWEPWGNVEGEAGNLNPVTSLTATGG</sequence>
<dbReference type="RefSeq" id="WP_331213267.1">
    <property type="nucleotide sequence ID" value="NZ_JAZGQK010000006.1"/>
</dbReference>
<dbReference type="InterPro" id="IPR011055">
    <property type="entry name" value="Dup_hybrid_motif"/>
</dbReference>
<dbReference type="SUPFAM" id="SSF89372">
    <property type="entry name" value="Fucose-specific lectin"/>
    <property type="match status" value="1"/>
</dbReference>
<reference evidence="3 4" key="1">
    <citation type="submission" date="2024-01" db="EMBL/GenBank/DDBJ databases">
        <title>Genome insights into Plantactinospora sonchi sp. nov.</title>
        <authorList>
            <person name="Wang L."/>
        </authorList>
    </citation>
    <scope>NUCLEOTIDE SEQUENCE [LARGE SCALE GENOMIC DNA]</scope>
    <source>
        <strain evidence="3 4">NEAU-QY2</strain>
    </source>
</reference>
<gene>
    <name evidence="3" type="ORF">V1633_06475</name>
</gene>
<dbReference type="InterPro" id="IPR016047">
    <property type="entry name" value="M23ase_b-sheet_dom"/>
</dbReference>
<dbReference type="PANTHER" id="PTHR21666">
    <property type="entry name" value="PEPTIDASE-RELATED"/>
    <property type="match status" value="1"/>
</dbReference>
<dbReference type="EMBL" id="JAZGQK010000006">
    <property type="protein sequence ID" value="MEE6258138.1"/>
    <property type="molecule type" value="Genomic_DNA"/>
</dbReference>
<dbReference type="PANTHER" id="PTHR21666:SF270">
    <property type="entry name" value="MUREIN HYDROLASE ACTIVATOR ENVC"/>
    <property type="match status" value="1"/>
</dbReference>
<evidence type="ECO:0000259" key="2">
    <source>
        <dbReference type="Pfam" id="PF01551"/>
    </source>
</evidence>
<dbReference type="Gene3D" id="2.70.70.10">
    <property type="entry name" value="Glucose Permease (Domain IIA)"/>
    <property type="match status" value="1"/>
</dbReference>
<dbReference type="CDD" id="cd12797">
    <property type="entry name" value="M23_peptidase"/>
    <property type="match status" value="1"/>
</dbReference>
<evidence type="ECO:0000256" key="1">
    <source>
        <dbReference type="SAM" id="SignalP"/>
    </source>
</evidence>
<dbReference type="Proteomes" id="UP001332243">
    <property type="component" value="Unassembled WGS sequence"/>
</dbReference>
<dbReference type="InterPro" id="IPR050570">
    <property type="entry name" value="Cell_wall_metabolism_enzyme"/>
</dbReference>
<organism evidence="3 4">
    <name type="scientific">Plantactinospora sonchi</name>
    <dbReference type="NCBI Taxonomy" id="1544735"/>
    <lineage>
        <taxon>Bacteria</taxon>
        <taxon>Bacillati</taxon>
        <taxon>Actinomycetota</taxon>
        <taxon>Actinomycetes</taxon>
        <taxon>Micromonosporales</taxon>
        <taxon>Micromonosporaceae</taxon>
        <taxon>Plantactinospora</taxon>
    </lineage>
</organism>
<evidence type="ECO:0000313" key="4">
    <source>
        <dbReference type="Proteomes" id="UP001332243"/>
    </source>
</evidence>
<protein>
    <submittedName>
        <fullName evidence="3">Peptidoglycan DD-metalloendopeptidase family protein</fullName>
    </submittedName>
</protein>
<feature type="chain" id="PRO_5045412703" evidence="1">
    <location>
        <begin position="31"/>
        <end position="484"/>
    </location>
</feature>
<feature type="signal peptide" evidence="1">
    <location>
        <begin position="1"/>
        <end position="30"/>
    </location>
</feature>
<keyword evidence="4" id="KW-1185">Reference proteome</keyword>
<comment type="caution">
    <text evidence="3">The sequence shown here is derived from an EMBL/GenBank/DDBJ whole genome shotgun (WGS) entry which is preliminary data.</text>
</comment>
<dbReference type="Pfam" id="PF01551">
    <property type="entry name" value="Peptidase_M23"/>
    <property type="match status" value="1"/>
</dbReference>
<evidence type="ECO:0000313" key="3">
    <source>
        <dbReference type="EMBL" id="MEE6258138.1"/>
    </source>
</evidence>
<feature type="domain" description="M23ase beta-sheet core" evidence="2">
    <location>
        <begin position="60"/>
        <end position="145"/>
    </location>
</feature>
<name>A0ABU7RNT0_9ACTN</name>